<evidence type="ECO:0000256" key="2">
    <source>
        <dbReference type="ARBA" id="ARBA00012438"/>
    </source>
</evidence>
<evidence type="ECO:0000256" key="1">
    <source>
        <dbReference type="ARBA" id="ARBA00000085"/>
    </source>
</evidence>
<evidence type="ECO:0000259" key="6">
    <source>
        <dbReference type="PROSITE" id="PS50109"/>
    </source>
</evidence>
<dbReference type="GO" id="GO:0000160">
    <property type="term" value="P:phosphorelay signal transduction system"/>
    <property type="evidence" value="ECO:0007669"/>
    <property type="project" value="UniProtKB-KW"/>
</dbReference>
<accession>A0A7C1HTR4</accession>
<comment type="catalytic activity">
    <reaction evidence="1">
        <text>ATP + protein L-histidine = ADP + protein N-phospho-L-histidine.</text>
        <dbReference type="EC" id="2.7.13.3"/>
    </reaction>
</comment>
<evidence type="ECO:0000313" key="7">
    <source>
        <dbReference type="EMBL" id="HDQ88817.1"/>
    </source>
</evidence>
<evidence type="ECO:0000256" key="3">
    <source>
        <dbReference type="ARBA" id="ARBA00022679"/>
    </source>
</evidence>
<dbReference type="Gene3D" id="3.30.565.10">
    <property type="entry name" value="Histidine kinase-like ATPase, C-terminal domain"/>
    <property type="match status" value="1"/>
</dbReference>
<reference evidence="7" key="1">
    <citation type="journal article" date="2020" name="mSystems">
        <title>Genome- and Community-Level Interaction Insights into Carbon Utilization and Element Cycling Functions of Hydrothermarchaeota in Hydrothermal Sediment.</title>
        <authorList>
            <person name="Zhou Z."/>
            <person name="Liu Y."/>
            <person name="Xu W."/>
            <person name="Pan J."/>
            <person name="Luo Z.H."/>
            <person name="Li M."/>
        </authorList>
    </citation>
    <scope>NUCLEOTIDE SEQUENCE [LARGE SCALE GENOMIC DNA]</scope>
    <source>
        <strain evidence="7">SpSt-1219</strain>
    </source>
</reference>
<dbReference type="PRINTS" id="PR00344">
    <property type="entry name" value="BCTRLSENSOR"/>
</dbReference>
<keyword evidence="3" id="KW-0808">Transferase</keyword>
<dbReference type="Proteomes" id="UP000886066">
    <property type="component" value="Unassembled WGS sequence"/>
</dbReference>
<keyword evidence="5" id="KW-0902">Two-component regulatory system</keyword>
<evidence type="ECO:0000256" key="4">
    <source>
        <dbReference type="ARBA" id="ARBA00022777"/>
    </source>
</evidence>
<dbReference type="Pfam" id="PF02518">
    <property type="entry name" value="HATPase_c"/>
    <property type="match status" value="1"/>
</dbReference>
<dbReference type="GO" id="GO:0005524">
    <property type="term" value="F:ATP binding"/>
    <property type="evidence" value="ECO:0007669"/>
    <property type="project" value="UniProtKB-KW"/>
</dbReference>
<dbReference type="AlphaFoldDB" id="A0A7C1HTR4"/>
<gene>
    <name evidence="7" type="ORF">ENN92_01575</name>
</gene>
<dbReference type="InterPro" id="IPR003594">
    <property type="entry name" value="HATPase_dom"/>
</dbReference>
<dbReference type="InterPro" id="IPR036890">
    <property type="entry name" value="HATPase_C_sf"/>
</dbReference>
<name>A0A7C1HTR4_UNCKA</name>
<dbReference type="SMART" id="SM00387">
    <property type="entry name" value="HATPase_c"/>
    <property type="match status" value="1"/>
</dbReference>
<protein>
    <recommendedName>
        <fullName evidence="2">histidine kinase</fullName>
        <ecNumber evidence="2">2.7.13.3</ecNumber>
    </recommendedName>
</protein>
<proteinExistence type="predicted"/>
<feature type="domain" description="Histidine kinase" evidence="6">
    <location>
        <begin position="1"/>
        <end position="95"/>
    </location>
</feature>
<dbReference type="PANTHER" id="PTHR43711:SF1">
    <property type="entry name" value="HISTIDINE KINASE 1"/>
    <property type="match status" value="1"/>
</dbReference>
<sequence>KYSPENGQVNIAVYTKGNRLISRIQDNGYGIPKEDQGKVFGKFFRGSNATKIEPSGTGLGLYLAKAIVESSSGSIRFESEPERGTTFWVELPYIVSMKPKNDTV</sequence>
<dbReference type="PANTHER" id="PTHR43711">
    <property type="entry name" value="TWO-COMPONENT HISTIDINE KINASE"/>
    <property type="match status" value="1"/>
</dbReference>
<keyword evidence="7" id="KW-0547">Nucleotide-binding</keyword>
<keyword evidence="7" id="KW-0067">ATP-binding</keyword>
<organism evidence="7">
    <name type="scientific">candidate division WWE3 bacterium</name>
    <dbReference type="NCBI Taxonomy" id="2053526"/>
    <lineage>
        <taxon>Bacteria</taxon>
        <taxon>Katanobacteria</taxon>
    </lineage>
</organism>
<dbReference type="InterPro" id="IPR050736">
    <property type="entry name" value="Sensor_HK_Regulatory"/>
</dbReference>
<dbReference type="PROSITE" id="PS50109">
    <property type="entry name" value="HIS_KIN"/>
    <property type="match status" value="1"/>
</dbReference>
<dbReference type="InterPro" id="IPR004358">
    <property type="entry name" value="Sig_transdc_His_kin-like_C"/>
</dbReference>
<feature type="non-terminal residue" evidence="7">
    <location>
        <position position="1"/>
    </location>
</feature>
<dbReference type="SUPFAM" id="SSF55874">
    <property type="entry name" value="ATPase domain of HSP90 chaperone/DNA topoisomerase II/histidine kinase"/>
    <property type="match status" value="1"/>
</dbReference>
<keyword evidence="4" id="KW-0418">Kinase</keyword>
<dbReference type="EC" id="2.7.13.3" evidence="2"/>
<dbReference type="InterPro" id="IPR005467">
    <property type="entry name" value="His_kinase_dom"/>
</dbReference>
<comment type="caution">
    <text evidence="7">The sequence shown here is derived from an EMBL/GenBank/DDBJ whole genome shotgun (WGS) entry which is preliminary data.</text>
</comment>
<dbReference type="GO" id="GO:0004673">
    <property type="term" value="F:protein histidine kinase activity"/>
    <property type="evidence" value="ECO:0007669"/>
    <property type="project" value="UniProtKB-EC"/>
</dbReference>
<dbReference type="CDD" id="cd00075">
    <property type="entry name" value="HATPase"/>
    <property type="match status" value="1"/>
</dbReference>
<dbReference type="EMBL" id="DSDM01000094">
    <property type="protein sequence ID" value="HDQ88817.1"/>
    <property type="molecule type" value="Genomic_DNA"/>
</dbReference>
<evidence type="ECO:0000256" key="5">
    <source>
        <dbReference type="ARBA" id="ARBA00023012"/>
    </source>
</evidence>